<dbReference type="PROSITE" id="PS51471">
    <property type="entry name" value="FE2OG_OXY"/>
    <property type="match status" value="1"/>
</dbReference>
<keyword evidence="2" id="KW-0479">Metal-binding</keyword>
<dbReference type="InterPro" id="IPR005123">
    <property type="entry name" value="Oxoglu/Fe-dep_dioxygenase_dom"/>
</dbReference>
<comment type="caution">
    <text evidence="4">The sequence shown here is derived from an EMBL/GenBank/DDBJ whole genome shotgun (WGS) entry which is preliminary data.</text>
</comment>
<accession>A0ABR3TS03</accession>
<comment type="similarity">
    <text evidence="1 2">Belongs to the iron/ascorbate-dependent oxidoreductase family.</text>
</comment>
<dbReference type="PANTHER" id="PTHR47990">
    <property type="entry name" value="2-OXOGLUTARATE (2OG) AND FE(II)-DEPENDENT OXYGENASE SUPERFAMILY PROTEIN-RELATED"/>
    <property type="match status" value="1"/>
</dbReference>
<evidence type="ECO:0000313" key="4">
    <source>
        <dbReference type="EMBL" id="KAL1643323.1"/>
    </source>
</evidence>
<protein>
    <recommendedName>
        <fullName evidence="3">Fe2OG dioxygenase domain-containing protein</fullName>
    </recommendedName>
</protein>
<dbReference type="InterPro" id="IPR044861">
    <property type="entry name" value="IPNS-like_FE2OG_OXY"/>
</dbReference>
<keyword evidence="5" id="KW-1185">Reference proteome</keyword>
<dbReference type="Gene3D" id="2.60.120.330">
    <property type="entry name" value="B-lactam Antibiotic, Isopenicillin N Synthase, Chain"/>
    <property type="match status" value="1"/>
</dbReference>
<dbReference type="SUPFAM" id="SSF51197">
    <property type="entry name" value="Clavaminate synthase-like"/>
    <property type="match status" value="1"/>
</dbReference>
<evidence type="ECO:0000256" key="2">
    <source>
        <dbReference type="RuleBase" id="RU003682"/>
    </source>
</evidence>
<name>A0ABR3TS03_9PEZI</name>
<dbReference type="EMBL" id="JAKEKT020000028">
    <property type="protein sequence ID" value="KAL1643323.1"/>
    <property type="molecule type" value="Genomic_DNA"/>
</dbReference>
<keyword evidence="2" id="KW-0408">Iron</keyword>
<evidence type="ECO:0000256" key="1">
    <source>
        <dbReference type="ARBA" id="ARBA00008056"/>
    </source>
</evidence>
<proteinExistence type="inferred from homology"/>
<gene>
    <name evidence="4" type="ORF">SLS58_004994</name>
</gene>
<reference evidence="4 5" key="1">
    <citation type="journal article" date="2023" name="Plant Dis.">
        <title>First Report of Diplodia intermedia Causing Canker and Dieback Diseases on Apple Trees in Canada.</title>
        <authorList>
            <person name="Ellouze W."/>
            <person name="Ilyukhin E."/>
            <person name="Sulman M."/>
            <person name="Ali S."/>
        </authorList>
    </citation>
    <scope>NUCLEOTIDE SEQUENCE [LARGE SCALE GENOMIC DNA]</scope>
    <source>
        <strain evidence="4 5">M45-28</strain>
    </source>
</reference>
<keyword evidence="2" id="KW-0560">Oxidoreductase</keyword>
<evidence type="ECO:0000313" key="5">
    <source>
        <dbReference type="Proteomes" id="UP001521184"/>
    </source>
</evidence>
<feature type="domain" description="Fe2OG dioxygenase" evidence="3">
    <location>
        <begin position="177"/>
        <end position="291"/>
    </location>
</feature>
<evidence type="ECO:0000259" key="3">
    <source>
        <dbReference type="PROSITE" id="PS51471"/>
    </source>
</evidence>
<dbReference type="InterPro" id="IPR026992">
    <property type="entry name" value="DIOX_N"/>
</dbReference>
<dbReference type="InterPro" id="IPR027443">
    <property type="entry name" value="IPNS-like_sf"/>
</dbReference>
<organism evidence="4 5">
    <name type="scientific">Diplodia intermedia</name>
    <dbReference type="NCBI Taxonomy" id="856260"/>
    <lineage>
        <taxon>Eukaryota</taxon>
        <taxon>Fungi</taxon>
        <taxon>Dikarya</taxon>
        <taxon>Ascomycota</taxon>
        <taxon>Pezizomycotina</taxon>
        <taxon>Dothideomycetes</taxon>
        <taxon>Dothideomycetes incertae sedis</taxon>
        <taxon>Botryosphaeriales</taxon>
        <taxon>Botryosphaeriaceae</taxon>
        <taxon>Diplodia</taxon>
    </lineage>
</organism>
<dbReference type="Proteomes" id="UP001521184">
    <property type="component" value="Unassembled WGS sequence"/>
</dbReference>
<sequence length="344" mass="37984">MAESANFPVISFAPFLDPNAPESEQMAVAQKLYDAFHTYGWVYLRDFGISDEEVANMFALPEMLVMFRENNTSQSKSYFDQPIDAKLANALSDPAVNQGYTADGAEVGASRKPDHKECYEYRRFNNPHVPDPAALPDFEPRLRIFYDKCHQLSLSVLSALALSIGLRRDFFVRHLARADPQLRLLHYMPIPAATLANPDEHARIHAHTDFGLCTILFQDATGGLEVDPFHTGAFLPATPLPGTCVINVADLLQRWSNDRLRSTRHRVVSPPSPTTTTMLPARYSTAFFVHPSADTTVAPIVMDGEAGEKARYEAVNAGEWRTRITAANYSLPVEAATATAAAAS</sequence>
<dbReference type="InterPro" id="IPR050231">
    <property type="entry name" value="Iron_ascorbate_oxido_reductase"/>
</dbReference>
<dbReference type="Pfam" id="PF14226">
    <property type="entry name" value="DIOX_N"/>
    <property type="match status" value="1"/>
</dbReference>
<dbReference type="Pfam" id="PF03171">
    <property type="entry name" value="2OG-FeII_Oxy"/>
    <property type="match status" value="1"/>
</dbReference>